<evidence type="ECO:0000313" key="1">
    <source>
        <dbReference type="EMBL" id="TQD72207.1"/>
    </source>
</evidence>
<keyword evidence="2" id="KW-1185">Reference proteome</keyword>
<proteinExistence type="predicted"/>
<protein>
    <submittedName>
        <fullName evidence="1">Uncharacterized protein</fullName>
    </submittedName>
</protein>
<gene>
    <name evidence="1" type="ORF">C1H46_042246</name>
</gene>
<reference evidence="1 2" key="1">
    <citation type="journal article" date="2019" name="G3 (Bethesda)">
        <title>Sequencing of a Wild Apple (Malus baccata) Genome Unravels the Differences Between Cultivated and Wild Apple Species Regarding Disease Resistance and Cold Tolerance.</title>
        <authorList>
            <person name="Chen X."/>
        </authorList>
    </citation>
    <scope>NUCLEOTIDE SEQUENCE [LARGE SCALE GENOMIC DNA]</scope>
    <source>
        <strain evidence="2">cv. Shandingzi</strain>
        <tissue evidence="1">Leaves</tissue>
    </source>
</reference>
<evidence type="ECO:0000313" key="2">
    <source>
        <dbReference type="Proteomes" id="UP000315295"/>
    </source>
</evidence>
<dbReference type="AlphaFoldDB" id="A0A540KD98"/>
<comment type="caution">
    <text evidence="1">The sequence shown here is derived from an EMBL/GenBank/DDBJ whole genome shotgun (WGS) entry which is preliminary data.</text>
</comment>
<dbReference type="PROSITE" id="PS51257">
    <property type="entry name" value="PROKAR_LIPOPROTEIN"/>
    <property type="match status" value="1"/>
</dbReference>
<organism evidence="1 2">
    <name type="scientific">Malus baccata</name>
    <name type="common">Siberian crab apple</name>
    <name type="synonym">Pyrus baccata</name>
    <dbReference type="NCBI Taxonomy" id="106549"/>
    <lineage>
        <taxon>Eukaryota</taxon>
        <taxon>Viridiplantae</taxon>
        <taxon>Streptophyta</taxon>
        <taxon>Embryophyta</taxon>
        <taxon>Tracheophyta</taxon>
        <taxon>Spermatophyta</taxon>
        <taxon>Magnoliopsida</taxon>
        <taxon>eudicotyledons</taxon>
        <taxon>Gunneridae</taxon>
        <taxon>Pentapetalae</taxon>
        <taxon>rosids</taxon>
        <taxon>fabids</taxon>
        <taxon>Rosales</taxon>
        <taxon>Rosaceae</taxon>
        <taxon>Amygdaloideae</taxon>
        <taxon>Maleae</taxon>
        <taxon>Malus</taxon>
    </lineage>
</organism>
<sequence length="78" mass="8371">MRSLDMLGMYILEPGVVCGIGSLACKEVRVALGLGTFGIMKVPSLSRDILEHRTICGIGGQFACEEVLVPIVLSLFDM</sequence>
<accession>A0A540KD98</accession>
<dbReference type="EMBL" id="VIEB01001431">
    <property type="protein sequence ID" value="TQD72207.1"/>
    <property type="molecule type" value="Genomic_DNA"/>
</dbReference>
<dbReference type="Proteomes" id="UP000315295">
    <property type="component" value="Unassembled WGS sequence"/>
</dbReference>
<name>A0A540KD98_MALBA</name>